<feature type="active site" evidence="3">
    <location>
        <position position="201"/>
    </location>
</feature>
<dbReference type="InterPro" id="IPR029058">
    <property type="entry name" value="AB_hydrolase_fold"/>
</dbReference>
<evidence type="ECO:0000256" key="2">
    <source>
        <dbReference type="ARBA" id="ARBA00022801"/>
    </source>
</evidence>
<dbReference type="Gene3D" id="3.40.50.1820">
    <property type="entry name" value="alpha/beta hydrolase"/>
    <property type="match status" value="1"/>
</dbReference>
<dbReference type="PANTHER" id="PTHR23025:SF4">
    <property type="entry name" value="ALPHA_BETA HYDROLASE FOLD-3 DOMAIN-CONTAINING PROTEIN"/>
    <property type="match status" value="1"/>
</dbReference>
<keyword evidence="6" id="KW-1185">Reference proteome</keyword>
<dbReference type="InterPro" id="IPR033140">
    <property type="entry name" value="Lipase_GDXG_put_SER_AS"/>
</dbReference>
<proteinExistence type="inferred from homology"/>
<dbReference type="GO" id="GO:0004771">
    <property type="term" value="F:sterol ester esterase activity"/>
    <property type="evidence" value="ECO:0007669"/>
    <property type="project" value="TreeGrafter"/>
</dbReference>
<dbReference type="AlphaFoldDB" id="A0A848L8P7"/>
<comment type="caution">
    <text evidence="5">The sequence shown here is derived from an EMBL/GenBank/DDBJ whole genome shotgun (WGS) entry which is preliminary data.</text>
</comment>
<protein>
    <submittedName>
        <fullName evidence="5">Alpha/beta hydrolase</fullName>
    </submittedName>
</protein>
<comment type="similarity">
    <text evidence="1">Belongs to the 'GDXG' lipolytic enzyme family.</text>
</comment>
<evidence type="ECO:0000256" key="3">
    <source>
        <dbReference type="PROSITE-ProRule" id="PRU10038"/>
    </source>
</evidence>
<evidence type="ECO:0000313" key="5">
    <source>
        <dbReference type="EMBL" id="NMO05133.1"/>
    </source>
</evidence>
<dbReference type="InterPro" id="IPR002168">
    <property type="entry name" value="Lipase_GDXG_HIS_AS"/>
</dbReference>
<reference evidence="5 6" key="1">
    <citation type="submission" date="2020-04" db="EMBL/GenBank/DDBJ databases">
        <title>Gordonia sp. nov. TBRC 11910.</title>
        <authorList>
            <person name="Suriyachadkun C."/>
        </authorList>
    </citation>
    <scope>NUCLEOTIDE SEQUENCE [LARGE SCALE GENOMIC DNA]</scope>
    <source>
        <strain evidence="5 6">TBRC 11910</strain>
    </source>
</reference>
<dbReference type="Proteomes" id="UP000550729">
    <property type="component" value="Unassembled WGS sequence"/>
</dbReference>
<dbReference type="EMBL" id="JABBNB010000052">
    <property type="protein sequence ID" value="NMO05133.1"/>
    <property type="molecule type" value="Genomic_DNA"/>
</dbReference>
<dbReference type="GO" id="GO:0005829">
    <property type="term" value="C:cytosol"/>
    <property type="evidence" value="ECO:0007669"/>
    <property type="project" value="TreeGrafter"/>
</dbReference>
<dbReference type="PROSITE" id="PS01173">
    <property type="entry name" value="LIPASE_GDXG_HIS"/>
    <property type="match status" value="1"/>
</dbReference>
<accession>A0A848L8P7</accession>
<sequence>MSRATTVSLPLPIRVQQAVVKIAARTPAAVYRALSSWMPVNAAGERLSADIAAVAFATGKIPGMGMYHSSPVTARVNLDHSSALMAQTLPPFAVEEDLVIDGPSGPIGATRYRFAESTPRGLVVFFHGGGFVVGSRASHDGAVRNLAIDAGVDVLSIDYRLAPENPFPAAVDDAVAAFRFAVEKAPEWGVPADRIGVAGDSAGGNLAAVVCQQVRGDDVVPRHQLLIYPVTDLVGATASHDEFATGFFLTKSEMDWFTDQYVPDVGQRTDPRASPLRATDLTGLPPAHVVVAGFDPLRDEGIAYADALRAAGVPVTFERAGGMIHGFVNMTLLSRTARDIARRMGDAVSSALA</sequence>
<dbReference type="Pfam" id="PF07859">
    <property type="entry name" value="Abhydrolase_3"/>
    <property type="match status" value="1"/>
</dbReference>
<name>A0A848L8P7_9ACTN</name>
<evidence type="ECO:0000313" key="6">
    <source>
        <dbReference type="Proteomes" id="UP000550729"/>
    </source>
</evidence>
<organism evidence="5 6">
    <name type="scientific">Gordonia asplenii</name>
    <dbReference type="NCBI Taxonomy" id="2725283"/>
    <lineage>
        <taxon>Bacteria</taxon>
        <taxon>Bacillati</taxon>
        <taxon>Actinomycetota</taxon>
        <taxon>Actinomycetes</taxon>
        <taxon>Mycobacteriales</taxon>
        <taxon>Gordoniaceae</taxon>
        <taxon>Gordonia</taxon>
    </lineage>
</organism>
<dbReference type="GO" id="GO:0004806">
    <property type="term" value="F:triacylglycerol lipase activity"/>
    <property type="evidence" value="ECO:0007669"/>
    <property type="project" value="TreeGrafter"/>
</dbReference>
<keyword evidence="2 5" id="KW-0378">Hydrolase</keyword>
<dbReference type="InterPro" id="IPR013094">
    <property type="entry name" value="AB_hydrolase_3"/>
</dbReference>
<evidence type="ECO:0000259" key="4">
    <source>
        <dbReference type="Pfam" id="PF07859"/>
    </source>
</evidence>
<evidence type="ECO:0000256" key="1">
    <source>
        <dbReference type="ARBA" id="ARBA00010515"/>
    </source>
</evidence>
<dbReference type="PROSITE" id="PS01174">
    <property type="entry name" value="LIPASE_GDXG_SER"/>
    <property type="match status" value="1"/>
</dbReference>
<dbReference type="GO" id="GO:0019433">
    <property type="term" value="P:triglyceride catabolic process"/>
    <property type="evidence" value="ECO:0007669"/>
    <property type="project" value="TreeGrafter"/>
</dbReference>
<dbReference type="SUPFAM" id="SSF53474">
    <property type="entry name" value="alpha/beta-Hydrolases"/>
    <property type="match status" value="1"/>
</dbReference>
<dbReference type="FunFam" id="3.40.50.1820:FF:000089">
    <property type="entry name" value="Alpha/beta hydrolase"/>
    <property type="match status" value="1"/>
</dbReference>
<dbReference type="PANTHER" id="PTHR23025">
    <property type="entry name" value="TRIACYLGLYCEROL LIPASE"/>
    <property type="match status" value="1"/>
</dbReference>
<gene>
    <name evidence="5" type="ORF">HH308_28345</name>
</gene>
<feature type="domain" description="Alpha/beta hydrolase fold-3" evidence="4">
    <location>
        <begin position="123"/>
        <end position="328"/>
    </location>
</feature>